<dbReference type="OrthoDB" id="2301957at2"/>
<sequence>MKVLAVTGYKPMELNIFKHDDERIQFIKYALKKRLVQYIEEGLEWVLISGQMGVELWTGEVVLDLKDIYSIQLAVIPPFENMDQRWPEPQQFAYQQLIIEADFYKPLYKGEYKGPYQFRAMNQWLIEKSDGCLFLVDEDYPGSNRFLLDVAKSKDHYPILTLTPADLEDAVLEWQMSDPRYWDS</sequence>
<organism evidence="1 2">
    <name type="scientific">Cerasibacillus quisquiliarum</name>
    <dbReference type="NCBI Taxonomy" id="227865"/>
    <lineage>
        <taxon>Bacteria</taxon>
        <taxon>Bacillati</taxon>
        <taxon>Bacillota</taxon>
        <taxon>Bacilli</taxon>
        <taxon>Bacillales</taxon>
        <taxon>Bacillaceae</taxon>
        <taxon>Cerasibacillus</taxon>
    </lineage>
</organism>
<dbReference type="Gene3D" id="3.40.50.450">
    <property type="match status" value="1"/>
</dbReference>
<dbReference type="InterPro" id="IPR010697">
    <property type="entry name" value="YspA"/>
</dbReference>
<dbReference type="RefSeq" id="WP_146938270.1">
    <property type="nucleotide sequence ID" value="NZ_BJXW01000025.1"/>
</dbReference>
<reference evidence="1 2" key="1">
    <citation type="submission" date="2019-07" db="EMBL/GenBank/DDBJ databases">
        <title>Whole genome shotgun sequence of Cerasibacillus quisquiliarum NBRC 102429.</title>
        <authorList>
            <person name="Hosoyama A."/>
            <person name="Uohara A."/>
            <person name="Ohji S."/>
            <person name="Ichikawa N."/>
        </authorList>
    </citation>
    <scope>NUCLEOTIDE SEQUENCE [LARGE SCALE GENOMIC DNA]</scope>
    <source>
        <strain evidence="1 2">NBRC 102429</strain>
    </source>
</reference>
<dbReference type="SUPFAM" id="SSF102405">
    <property type="entry name" value="MCP/YpsA-like"/>
    <property type="match status" value="1"/>
</dbReference>
<comment type="caution">
    <text evidence="1">The sequence shown here is derived from an EMBL/GenBank/DDBJ whole genome shotgun (WGS) entry which is preliminary data.</text>
</comment>
<dbReference type="NCBIfam" id="NF010181">
    <property type="entry name" value="PRK13660.1"/>
    <property type="match status" value="1"/>
</dbReference>
<dbReference type="AlphaFoldDB" id="A0A511UZ23"/>
<dbReference type="Proteomes" id="UP000321491">
    <property type="component" value="Unassembled WGS sequence"/>
</dbReference>
<protein>
    <submittedName>
        <fullName evidence="1">UPF0398 protein YpsA</fullName>
    </submittedName>
</protein>
<name>A0A511UZ23_9BACI</name>
<dbReference type="Pfam" id="PF06908">
    <property type="entry name" value="YpsA"/>
    <property type="match status" value="1"/>
</dbReference>
<dbReference type="PANTHER" id="PTHR38440:SF1">
    <property type="entry name" value="UPF0398 PROTEIN SPR0331"/>
    <property type="match status" value="1"/>
</dbReference>
<dbReference type="PIRSF" id="PIRSF021290">
    <property type="entry name" value="DUF1273"/>
    <property type="match status" value="1"/>
</dbReference>
<evidence type="ECO:0000313" key="1">
    <source>
        <dbReference type="EMBL" id="GEN31890.1"/>
    </source>
</evidence>
<accession>A0A511UZ23</accession>
<keyword evidence="2" id="KW-1185">Reference proteome</keyword>
<dbReference type="EMBL" id="BJXW01000025">
    <property type="protein sequence ID" value="GEN31890.1"/>
    <property type="molecule type" value="Genomic_DNA"/>
</dbReference>
<proteinExistence type="predicted"/>
<evidence type="ECO:0000313" key="2">
    <source>
        <dbReference type="Proteomes" id="UP000321491"/>
    </source>
</evidence>
<dbReference type="PANTHER" id="PTHR38440">
    <property type="entry name" value="UPF0398 PROTEIN YPSA"/>
    <property type="match status" value="1"/>
</dbReference>
<gene>
    <name evidence="1" type="primary">ypsA</name>
    <name evidence="1" type="ORF">CQU01_21280</name>
</gene>